<dbReference type="Proteomes" id="UP000037020">
    <property type="component" value="Unassembled WGS sequence"/>
</dbReference>
<sequence length="91" mass="9922">MCIRDRYLVIGQYTDAGDTLINPHQIVHRQLDVVGSWAFTGAHLVEYVKLLPALTARFDLRSLVTAYPLEEHAAALSAVADGSVMKAVLAS</sequence>
<proteinExistence type="predicted"/>
<evidence type="ECO:0000313" key="1">
    <source>
        <dbReference type="EMBL" id="KOG86646.1"/>
    </source>
</evidence>
<protein>
    <recommendedName>
        <fullName evidence="3">Alcohol dehydrogenase-like C-terminal domain-containing protein</fullName>
    </recommendedName>
</protein>
<keyword evidence="2" id="KW-1185">Reference proteome</keyword>
<evidence type="ECO:0008006" key="3">
    <source>
        <dbReference type="Google" id="ProtNLM"/>
    </source>
</evidence>
<organism evidence="1 2">
    <name type="scientific">Streptomyces varsoviensis</name>
    <dbReference type="NCBI Taxonomy" id="67373"/>
    <lineage>
        <taxon>Bacteria</taxon>
        <taxon>Bacillati</taxon>
        <taxon>Actinomycetota</taxon>
        <taxon>Actinomycetes</taxon>
        <taxon>Kitasatosporales</taxon>
        <taxon>Streptomycetaceae</taxon>
        <taxon>Streptomyces</taxon>
    </lineage>
</organism>
<accession>A0ABR5IZT4</accession>
<dbReference type="EMBL" id="LGUT01002704">
    <property type="protein sequence ID" value="KOG86646.1"/>
    <property type="molecule type" value="Genomic_DNA"/>
</dbReference>
<dbReference type="Gene3D" id="3.90.180.10">
    <property type="entry name" value="Medium-chain alcohol dehydrogenases, catalytic domain"/>
    <property type="match status" value="1"/>
</dbReference>
<comment type="caution">
    <text evidence="1">The sequence shown here is derived from an EMBL/GenBank/DDBJ whole genome shotgun (WGS) entry which is preliminary data.</text>
</comment>
<reference evidence="1 2" key="1">
    <citation type="submission" date="2015-07" db="EMBL/GenBank/DDBJ databases">
        <authorList>
            <person name="Ju K.-S."/>
            <person name="Doroghazi J.R."/>
            <person name="Metcalf W.W."/>
        </authorList>
    </citation>
    <scope>NUCLEOTIDE SEQUENCE [LARGE SCALE GENOMIC DNA]</scope>
    <source>
        <strain evidence="1 2">NRRL B-3589</strain>
    </source>
</reference>
<evidence type="ECO:0000313" key="2">
    <source>
        <dbReference type="Proteomes" id="UP000037020"/>
    </source>
</evidence>
<gene>
    <name evidence="1" type="ORF">ADK38_29865</name>
</gene>
<name>A0ABR5IZT4_9ACTN</name>